<reference evidence="2" key="1">
    <citation type="submission" date="2022-08" db="EMBL/GenBank/DDBJ databases">
        <title>Novel Bdellovibrio Species Isolated from Svalbard: Designation Bdellovibrio svalbardensis.</title>
        <authorList>
            <person name="Mitchell R.J."/>
            <person name="Choi S.Y."/>
        </authorList>
    </citation>
    <scope>NUCLEOTIDE SEQUENCE</scope>
    <source>
        <strain evidence="2">PAP01</strain>
    </source>
</reference>
<evidence type="ECO:0000313" key="3">
    <source>
        <dbReference type="Proteomes" id="UP001152321"/>
    </source>
</evidence>
<dbReference type="Pfam" id="PF00881">
    <property type="entry name" value="Nitroreductase"/>
    <property type="match status" value="1"/>
</dbReference>
<dbReference type="InterPro" id="IPR029479">
    <property type="entry name" value="Nitroreductase"/>
</dbReference>
<dbReference type="PANTHER" id="PTHR43745">
    <property type="entry name" value="NITROREDUCTASE MJ1384-RELATED"/>
    <property type="match status" value="1"/>
</dbReference>
<evidence type="ECO:0000313" key="2">
    <source>
        <dbReference type="EMBL" id="MDG0817680.1"/>
    </source>
</evidence>
<comment type="caution">
    <text evidence="2">The sequence shown here is derived from an EMBL/GenBank/DDBJ whole genome shotgun (WGS) entry which is preliminary data.</text>
</comment>
<accession>A0ABT6DLC9</accession>
<sequence>MDNMEPIQSSTGEASKMPPIQLLAPSHDIGNSVFAAFNERKTIREISERPLSLQVLSSLLWAAYGVNRKTGPFGIPGRTAASASNSQEIDLYVAMSEGVFLYDAFKSVLQPILAEDLRARALNPAQKGFQMTAPVQLIYVADLHRLTRTAGYNEPGLHEVDVQKSYYFVDTGLIAGNVYLFAAANGLAAWFHNCDKTIDEKLKLTTHQRVLFAQSVGYPGKQ</sequence>
<dbReference type="InterPro" id="IPR000415">
    <property type="entry name" value="Nitroreductase-like"/>
</dbReference>
<proteinExistence type="predicted"/>
<dbReference type="EMBL" id="JANRMI010000004">
    <property type="protein sequence ID" value="MDG0817680.1"/>
    <property type="molecule type" value="Genomic_DNA"/>
</dbReference>
<protein>
    <submittedName>
        <fullName evidence="2">Nitroreductase family protein</fullName>
    </submittedName>
</protein>
<keyword evidence="3" id="KW-1185">Reference proteome</keyword>
<evidence type="ECO:0000259" key="1">
    <source>
        <dbReference type="Pfam" id="PF00881"/>
    </source>
</evidence>
<dbReference type="Proteomes" id="UP001152321">
    <property type="component" value="Unassembled WGS sequence"/>
</dbReference>
<dbReference type="InterPro" id="IPR052544">
    <property type="entry name" value="Bacteriocin_Proc_Enz"/>
</dbReference>
<dbReference type="Gene3D" id="3.40.109.10">
    <property type="entry name" value="NADH Oxidase"/>
    <property type="match status" value="1"/>
</dbReference>
<organism evidence="2 3">
    <name type="scientific">Bdellovibrio svalbardensis</name>
    <dbReference type="NCBI Taxonomy" id="2972972"/>
    <lineage>
        <taxon>Bacteria</taxon>
        <taxon>Pseudomonadati</taxon>
        <taxon>Bdellovibrionota</taxon>
        <taxon>Bdellovibrionia</taxon>
        <taxon>Bdellovibrionales</taxon>
        <taxon>Pseudobdellovibrionaceae</taxon>
        <taxon>Bdellovibrio</taxon>
    </lineage>
</organism>
<gene>
    <name evidence="2" type="ORF">NWE73_14965</name>
</gene>
<dbReference type="RefSeq" id="WP_277579152.1">
    <property type="nucleotide sequence ID" value="NZ_JANRMI010000004.1"/>
</dbReference>
<dbReference type="PANTHER" id="PTHR43745:SF2">
    <property type="entry name" value="NITROREDUCTASE MJ1384-RELATED"/>
    <property type="match status" value="1"/>
</dbReference>
<name>A0ABT6DLC9_9BACT</name>
<feature type="domain" description="Nitroreductase" evidence="1">
    <location>
        <begin position="39"/>
        <end position="218"/>
    </location>
</feature>
<dbReference type="SUPFAM" id="SSF55469">
    <property type="entry name" value="FMN-dependent nitroreductase-like"/>
    <property type="match status" value="1"/>
</dbReference>